<dbReference type="AlphaFoldDB" id="A0A7W7VUQ4"/>
<dbReference type="SUPFAM" id="SSF161098">
    <property type="entry name" value="MetI-like"/>
    <property type="match status" value="1"/>
</dbReference>
<comment type="similarity">
    <text evidence="6">Belongs to the binding-protein-dependent transport system permease family.</text>
</comment>
<dbReference type="InterPro" id="IPR043429">
    <property type="entry name" value="ArtM/GltK/GlnP/TcyL/YhdX-like"/>
</dbReference>
<dbReference type="EMBL" id="JACHJV010000001">
    <property type="protein sequence ID" value="MBB4923577.1"/>
    <property type="molecule type" value="Genomic_DNA"/>
</dbReference>
<evidence type="ECO:0000256" key="4">
    <source>
        <dbReference type="ARBA" id="ARBA00022989"/>
    </source>
</evidence>
<keyword evidence="6" id="KW-0813">Transport</keyword>
<dbReference type="GO" id="GO:0006865">
    <property type="term" value="P:amino acid transport"/>
    <property type="evidence" value="ECO:0007669"/>
    <property type="project" value="UniProtKB-KW"/>
</dbReference>
<dbReference type="PANTHER" id="PTHR30614">
    <property type="entry name" value="MEMBRANE COMPONENT OF AMINO ACID ABC TRANSPORTER"/>
    <property type="match status" value="1"/>
</dbReference>
<dbReference type="CDD" id="cd06261">
    <property type="entry name" value="TM_PBP2"/>
    <property type="match status" value="1"/>
</dbReference>
<name>A0A7W7VUQ4_KITKI</name>
<protein>
    <submittedName>
        <fullName evidence="9">Polar amino acid transport system permease protein</fullName>
    </submittedName>
</protein>
<evidence type="ECO:0000256" key="5">
    <source>
        <dbReference type="ARBA" id="ARBA00023136"/>
    </source>
</evidence>
<organism evidence="9 10">
    <name type="scientific">Kitasatospora kifunensis</name>
    <name type="common">Streptomyces kifunensis</name>
    <dbReference type="NCBI Taxonomy" id="58351"/>
    <lineage>
        <taxon>Bacteria</taxon>
        <taxon>Bacillati</taxon>
        <taxon>Actinomycetota</taxon>
        <taxon>Actinomycetes</taxon>
        <taxon>Kitasatosporales</taxon>
        <taxon>Streptomycetaceae</taxon>
        <taxon>Kitasatospora</taxon>
    </lineage>
</organism>
<sequence>MATSHKVLPATGPPPTAPQPAPPPLVGRLPLAGQLPVTELPIVRRRRPAQWLTTALVLLVLAMVANSIVRNPRFQWDVVGSYLTTDAVLHGLTLTIWLTAATMVLGFTLGTLLAAARIWGNLLLRTLSWGYVWLFRSIPPLVQLLLWFNLGALYPTLGLGIPFGPEFLTVKTVHLFGPVLTSVIGLTLLEAGFAAEVVRGGILSVDHGQLEAAQSLGLGRFRVMRRIVLPQAMRSIVPTAGNMMVGLLKSTSIVSVLAVQDLLYSVQLIYNQTYQVIPLLLVATLWYLLLTTLLSVLQYYLERHFARGSTRGQLPPTPLARLRARLSRLRTAVDAAPEARA</sequence>
<dbReference type="Pfam" id="PF00528">
    <property type="entry name" value="BPD_transp_1"/>
    <property type="match status" value="1"/>
</dbReference>
<feature type="transmembrane region" description="Helical" evidence="6">
    <location>
        <begin position="276"/>
        <end position="301"/>
    </location>
</feature>
<evidence type="ECO:0000256" key="6">
    <source>
        <dbReference type="RuleBase" id="RU363032"/>
    </source>
</evidence>
<reference evidence="9 10" key="1">
    <citation type="submission" date="2020-08" db="EMBL/GenBank/DDBJ databases">
        <title>Sequencing the genomes of 1000 actinobacteria strains.</title>
        <authorList>
            <person name="Klenk H.-P."/>
        </authorList>
    </citation>
    <scope>NUCLEOTIDE SEQUENCE [LARGE SCALE GENOMIC DNA]</scope>
    <source>
        <strain evidence="9 10">DSM 41654</strain>
    </source>
</reference>
<evidence type="ECO:0000259" key="8">
    <source>
        <dbReference type="PROSITE" id="PS50928"/>
    </source>
</evidence>
<accession>A0A7W7VUQ4</accession>
<proteinExistence type="inferred from homology"/>
<dbReference type="PROSITE" id="PS50928">
    <property type="entry name" value="ABC_TM1"/>
    <property type="match status" value="1"/>
</dbReference>
<keyword evidence="5 6" id="KW-0472">Membrane</keyword>
<dbReference type="Gene3D" id="1.10.3720.10">
    <property type="entry name" value="MetI-like"/>
    <property type="match status" value="1"/>
</dbReference>
<comment type="subcellular location">
    <subcellularLocation>
        <location evidence="6">Cell membrane</location>
        <topology evidence="6">Multi-pass membrane protein</topology>
    </subcellularLocation>
    <subcellularLocation>
        <location evidence="1">Membrane</location>
        <topology evidence="1">Multi-pass membrane protein</topology>
    </subcellularLocation>
</comment>
<feature type="transmembrane region" description="Helical" evidence="6">
    <location>
        <begin position="168"/>
        <end position="189"/>
    </location>
</feature>
<dbReference type="PANTHER" id="PTHR30614:SF0">
    <property type="entry name" value="L-CYSTINE TRANSPORT SYSTEM PERMEASE PROTEIN TCYL"/>
    <property type="match status" value="1"/>
</dbReference>
<feature type="transmembrane region" description="Helical" evidence="6">
    <location>
        <begin position="89"/>
        <end position="116"/>
    </location>
</feature>
<dbReference type="InterPro" id="IPR035906">
    <property type="entry name" value="MetI-like_sf"/>
</dbReference>
<evidence type="ECO:0000256" key="7">
    <source>
        <dbReference type="SAM" id="MobiDB-lite"/>
    </source>
</evidence>
<dbReference type="RefSeq" id="WP_184935655.1">
    <property type="nucleotide sequence ID" value="NZ_JACHJV010000001.1"/>
</dbReference>
<evidence type="ECO:0000256" key="2">
    <source>
        <dbReference type="ARBA" id="ARBA00022692"/>
    </source>
</evidence>
<keyword evidence="10" id="KW-1185">Reference proteome</keyword>
<dbReference type="GO" id="GO:0005886">
    <property type="term" value="C:plasma membrane"/>
    <property type="evidence" value="ECO:0007669"/>
    <property type="project" value="UniProtKB-SubCell"/>
</dbReference>
<keyword evidence="3" id="KW-0029">Amino-acid transport</keyword>
<keyword evidence="4 6" id="KW-1133">Transmembrane helix</keyword>
<feature type="transmembrane region" description="Helical" evidence="6">
    <location>
        <begin position="252"/>
        <end position="270"/>
    </location>
</feature>
<feature type="region of interest" description="Disordered" evidence="7">
    <location>
        <begin position="1"/>
        <end position="23"/>
    </location>
</feature>
<comment type="caution">
    <text evidence="9">The sequence shown here is derived from an EMBL/GenBank/DDBJ whole genome shotgun (WGS) entry which is preliminary data.</text>
</comment>
<evidence type="ECO:0000256" key="3">
    <source>
        <dbReference type="ARBA" id="ARBA00022970"/>
    </source>
</evidence>
<evidence type="ECO:0000256" key="1">
    <source>
        <dbReference type="ARBA" id="ARBA00004141"/>
    </source>
</evidence>
<dbReference type="Proteomes" id="UP000540506">
    <property type="component" value="Unassembled WGS sequence"/>
</dbReference>
<evidence type="ECO:0000313" key="9">
    <source>
        <dbReference type="EMBL" id="MBB4923577.1"/>
    </source>
</evidence>
<keyword evidence="2 6" id="KW-0812">Transmembrane</keyword>
<feature type="domain" description="ABC transmembrane type-1" evidence="8">
    <location>
        <begin position="92"/>
        <end position="298"/>
    </location>
</feature>
<evidence type="ECO:0000313" key="10">
    <source>
        <dbReference type="Proteomes" id="UP000540506"/>
    </source>
</evidence>
<gene>
    <name evidence="9" type="ORF">FHR34_002570</name>
</gene>
<feature type="compositionally biased region" description="Pro residues" evidence="7">
    <location>
        <begin position="11"/>
        <end position="23"/>
    </location>
</feature>
<dbReference type="InterPro" id="IPR000515">
    <property type="entry name" value="MetI-like"/>
</dbReference>
<dbReference type="GO" id="GO:0055085">
    <property type="term" value="P:transmembrane transport"/>
    <property type="evidence" value="ECO:0007669"/>
    <property type="project" value="InterPro"/>
</dbReference>
<feature type="transmembrane region" description="Helical" evidence="6">
    <location>
        <begin position="51"/>
        <end position="69"/>
    </location>
</feature>